<feature type="compositionally biased region" description="Low complexity" evidence="1">
    <location>
        <begin position="9"/>
        <end position="20"/>
    </location>
</feature>
<dbReference type="RefSeq" id="WP_072943241.1">
    <property type="nucleotide sequence ID" value="NZ_FNSV01000005.1"/>
</dbReference>
<gene>
    <name evidence="2" type="ORF">SAMN04490239_8976</name>
</gene>
<name>A0A1H5C2G8_9NOCA</name>
<dbReference type="Pfam" id="PF19776">
    <property type="entry name" value="DUF6262"/>
    <property type="match status" value="1"/>
</dbReference>
<dbReference type="EMBL" id="FNSV01000005">
    <property type="protein sequence ID" value="SED60942.1"/>
    <property type="molecule type" value="Genomic_DNA"/>
</dbReference>
<dbReference type="AlphaFoldDB" id="A0A1H5C2G8"/>
<feature type="region of interest" description="Disordered" evidence="1">
    <location>
        <begin position="64"/>
        <end position="89"/>
    </location>
</feature>
<feature type="region of interest" description="Disordered" evidence="1">
    <location>
        <begin position="1"/>
        <end position="20"/>
    </location>
</feature>
<keyword evidence="3" id="KW-1185">Reference proteome</keyword>
<sequence>MRGNPDNLRQAAARKSAAAQARAEQGLHEIIRRNEPITFRGLARTAGVSLDFLYRCTPIRQRVQQLRTQQQNTPPPAAAAPTGDGTPSSVVRTLTAQLTELKRRHRDEIGALQQALEAAHGENLELRRRLGAQRALHNTETP</sequence>
<organism evidence="2 3">
    <name type="scientific">Rhodococcus koreensis</name>
    <dbReference type="NCBI Taxonomy" id="99653"/>
    <lineage>
        <taxon>Bacteria</taxon>
        <taxon>Bacillati</taxon>
        <taxon>Actinomycetota</taxon>
        <taxon>Actinomycetes</taxon>
        <taxon>Mycobacteriales</taxon>
        <taxon>Nocardiaceae</taxon>
        <taxon>Rhodococcus</taxon>
    </lineage>
</organism>
<dbReference type="Proteomes" id="UP000183561">
    <property type="component" value="Unassembled WGS sequence"/>
</dbReference>
<dbReference type="InterPro" id="IPR046229">
    <property type="entry name" value="TnpC-like"/>
</dbReference>
<evidence type="ECO:0000256" key="1">
    <source>
        <dbReference type="SAM" id="MobiDB-lite"/>
    </source>
</evidence>
<proteinExistence type="predicted"/>
<accession>A0A1H5C2G8</accession>
<dbReference type="OrthoDB" id="4954880at2"/>
<protein>
    <recommendedName>
        <fullName evidence="4">Transposase</fullName>
    </recommendedName>
</protein>
<evidence type="ECO:0000313" key="3">
    <source>
        <dbReference type="Proteomes" id="UP000183561"/>
    </source>
</evidence>
<evidence type="ECO:0000313" key="2">
    <source>
        <dbReference type="EMBL" id="SED60942.1"/>
    </source>
</evidence>
<evidence type="ECO:0008006" key="4">
    <source>
        <dbReference type="Google" id="ProtNLM"/>
    </source>
</evidence>
<reference evidence="3" key="1">
    <citation type="submission" date="2016-10" db="EMBL/GenBank/DDBJ databases">
        <authorList>
            <person name="Varghese N."/>
            <person name="Submissions S."/>
        </authorList>
    </citation>
    <scope>NUCLEOTIDE SEQUENCE [LARGE SCALE GENOMIC DNA]</scope>
    <source>
        <strain evidence="3">DSM 44498</strain>
    </source>
</reference>